<feature type="region of interest" description="Disordered" evidence="1">
    <location>
        <begin position="1"/>
        <end position="48"/>
    </location>
</feature>
<reference evidence="2 3" key="1">
    <citation type="submission" date="2023-07" db="EMBL/GenBank/DDBJ databases">
        <title>Citrobacter selenititolerans sp. nov., isolated from seleniferous soil.</title>
        <authorList>
            <person name="Zhang S."/>
            <person name="Li K."/>
            <person name="Peng J."/>
            <person name="Wang H."/>
            <person name="Sun J."/>
            <person name="Guo Y."/>
        </authorList>
    </citation>
    <scope>NUCLEOTIDE SEQUENCE [LARGE SCALE GENOMIC DNA]</scope>
    <source>
        <strain evidence="2 3">S2-9</strain>
    </source>
</reference>
<feature type="compositionally biased region" description="Low complexity" evidence="1">
    <location>
        <begin position="9"/>
        <end position="23"/>
    </location>
</feature>
<proteinExistence type="predicted"/>
<comment type="caution">
    <text evidence="2">The sequence shown here is derived from an EMBL/GenBank/DDBJ whole genome shotgun (WGS) entry which is preliminary data.</text>
</comment>
<evidence type="ECO:0000256" key="1">
    <source>
        <dbReference type="SAM" id="MobiDB-lite"/>
    </source>
</evidence>
<gene>
    <name evidence="2" type="ORF">Q0A17_03135</name>
</gene>
<dbReference type="EMBL" id="JAUJYW010000001">
    <property type="protein sequence ID" value="MDN8598412.1"/>
    <property type="molecule type" value="Genomic_DNA"/>
</dbReference>
<sequence>MQVGLNTTSLSGSSGALSPSVQSRSVQQNAAVRQKLPATASDYPASPLITTRPQRYSVQLNDQLTTLQQADHYLGHLEQQLLEYRHASRRGGQTQQQKGAEVAQMLEKRSSLSGGAIDRQLKPVLQGDARVTFHSSELAQMLQNSAAGSRMFSVFDGRQTQLSAVVVGDDVDSGQYKMMMSNALRRVGIQIHDRQGSLTFSTTEKLWPQLENTLSVREEGTTSLTFTPLKTYAEPARSEELLQNMRQGTSRTQDGIQQVLDAIGDQRAQMAVQQEKARQLIDGMARFPQAESAVKASESLGGVLDHANHNYQVLTQAVNGQARLSSQTVRNLLS</sequence>
<dbReference type="RefSeq" id="WP_301696724.1">
    <property type="nucleotide sequence ID" value="NZ_JAUJYW010000001.1"/>
</dbReference>
<dbReference type="Proteomes" id="UP001174867">
    <property type="component" value="Unassembled WGS sequence"/>
</dbReference>
<name>A0ABT8PQM4_9ENTR</name>
<organism evidence="2 3">
    <name type="scientific">Citrobacter enshiensis</name>
    <dbReference type="NCBI Taxonomy" id="2971264"/>
    <lineage>
        <taxon>Bacteria</taxon>
        <taxon>Pseudomonadati</taxon>
        <taxon>Pseudomonadota</taxon>
        <taxon>Gammaproteobacteria</taxon>
        <taxon>Enterobacterales</taxon>
        <taxon>Enterobacteriaceae</taxon>
        <taxon>Citrobacter</taxon>
    </lineage>
</organism>
<keyword evidence="2" id="KW-0966">Cell projection</keyword>
<keyword evidence="2" id="KW-0969">Cilium</keyword>
<protein>
    <submittedName>
        <fullName evidence="2">Flagellar hook-associated protein</fullName>
    </submittedName>
</protein>
<evidence type="ECO:0000313" key="3">
    <source>
        <dbReference type="Proteomes" id="UP001174867"/>
    </source>
</evidence>
<evidence type="ECO:0000313" key="2">
    <source>
        <dbReference type="EMBL" id="MDN8598412.1"/>
    </source>
</evidence>
<keyword evidence="3" id="KW-1185">Reference proteome</keyword>
<keyword evidence="2" id="KW-0282">Flagellum</keyword>
<accession>A0ABT8PQM4</accession>